<name>A0A0D3DTD6_BRAOL</name>
<keyword evidence="13" id="KW-1185">Reference proteome</keyword>
<dbReference type="Pfam" id="PF01985">
    <property type="entry name" value="CRS1_YhbY"/>
    <property type="match status" value="1"/>
</dbReference>
<dbReference type="eggNOG" id="KOG1990">
    <property type="taxonomic scope" value="Eukaryota"/>
</dbReference>
<dbReference type="GO" id="GO:1990904">
    <property type="term" value="C:ribonucleoprotein complex"/>
    <property type="evidence" value="ECO:0007669"/>
    <property type="project" value="UniProtKB-KW"/>
</dbReference>
<evidence type="ECO:0000256" key="1">
    <source>
        <dbReference type="ARBA" id="ARBA00004229"/>
    </source>
</evidence>
<protein>
    <recommendedName>
        <fullName evidence="11">CRM domain-containing protein</fullName>
    </recommendedName>
</protein>
<evidence type="ECO:0000256" key="10">
    <source>
        <dbReference type="PROSITE-ProRule" id="PRU00626"/>
    </source>
</evidence>
<evidence type="ECO:0000256" key="4">
    <source>
        <dbReference type="ARBA" id="ARBA00022664"/>
    </source>
</evidence>
<dbReference type="Proteomes" id="UP000032141">
    <property type="component" value="Chromosome C8"/>
</dbReference>
<dbReference type="EnsemblPlants" id="Bo8g089890.1">
    <property type="protein sequence ID" value="Bo8g089890.1"/>
    <property type="gene ID" value="Bo8g089890"/>
</dbReference>
<dbReference type="Gramene" id="Bo8g089890.1">
    <property type="protein sequence ID" value="Bo8g089890.1"/>
    <property type="gene ID" value="Bo8g089890"/>
</dbReference>
<evidence type="ECO:0000256" key="3">
    <source>
        <dbReference type="ARBA" id="ARBA00022640"/>
    </source>
</evidence>
<dbReference type="Gene3D" id="3.30.110.60">
    <property type="entry name" value="YhbY-like"/>
    <property type="match status" value="1"/>
</dbReference>
<keyword evidence="9" id="KW-0687">Ribonucleoprotein</keyword>
<evidence type="ECO:0000313" key="12">
    <source>
        <dbReference type="EnsemblPlants" id="Bo8g089890.1"/>
    </source>
</evidence>
<dbReference type="PROSITE" id="PS51295">
    <property type="entry name" value="CRM"/>
    <property type="match status" value="1"/>
</dbReference>
<dbReference type="SUPFAM" id="SSF75471">
    <property type="entry name" value="YhbY-like"/>
    <property type="match status" value="1"/>
</dbReference>
<evidence type="ECO:0000256" key="5">
    <source>
        <dbReference type="ARBA" id="ARBA00022737"/>
    </source>
</evidence>
<dbReference type="PANTHER" id="PTHR31846:SF19">
    <property type="entry name" value="CRM-DOMAIN CONTAINING FACTOR CFM3A, CHLOROPLASTIC_MITOCHONDRIAL"/>
    <property type="match status" value="1"/>
</dbReference>
<dbReference type="GO" id="GO:0006397">
    <property type="term" value="P:mRNA processing"/>
    <property type="evidence" value="ECO:0007669"/>
    <property type="project" value="UniProtKB-KW"/>
</dbReference>
<evidence type="ECO:0000256" key="8">
    <source>
        <dbReference type="ARBA" id="ARBA00023187"/>
    </source>
</evidence>
<evidence type="ECO:0000256" key="9">
    <source>
        <dbReference type="ARBA" id="ARBA00023274"/>
    </source>
</evidence>
<feature type="domain" description="CRM" evidence="11">
    <location>
        <begin position="112"/>
        <end position="212"/>
    </location>
</feature>
<keyword evidence="4" id="KW-0507">mRNA processing</keyword>
<keyword evidence="7" id="KW-0809">Transit peptide</keyword>
<sequence>MAEDFKKLTGGILLYRNKDYLVFYQGKNLLLREVTEALVEQEKFVKSLQNKEEEARLREGSSALIVTSTEPSNELSRTGTLGETLDTTDNAERGLAKEEECLQPAEQKADLESITGEEKFMFRKRCLNTKALLLMGREGEFNGTVENMHLHWRYGELVKRFVKVKTFEGVKNVTLILEADSGGILVSIDKVSKGYAVIVYRKEYKCSPMLRLKKKKKALARPIKLQRREGFIKRTSVMHTRAERLGAETELMEKITDLKRVKKLLNDERFEHVSSQKNMLSSREQMKKIGTIIRKTIRGNRGTEEEEENKMIPRDHKANACERSELPIICQSCGCDNPVGESHTAQRKY</sequence>
<evidence type="ECO:0000313" key="13">
    <source>
        <dbReference type="Proteomes" id="UP000032141"/>
    </source>
</evidence>
<proteinExistence type="predicted"/>
<evidence type="ECO:0000259" key="11">
    <source>
        <dbReference type="PROSITE" id="PS51295"/>
    </source>
</evidence>
<dbReference type="AlphaFoldDB" id="A0A0D3DTD6"/>
<keyword evidence="6 10" id="KW-0694">RNA-binding</keyword>
<accession>A0A0D3DTD6</accession>
<evidence type="ECO:0000256" key="2">
    <source>
        <dbReference type="ARBA" id="ARBA00022528"/>
    </source>
</evidence>
<dbReference type="HOGENOM" id="CLU_795365_0_0_1"/>
<dbReference type="GO" id="GO:0003729">
    <property type="term" value="F:mRNA binding"/>
    <property type="evidence" value="ECO:0007669"/>
    <property type="project" value="InterPro"/>
</dbReference>
<dbReference type="GO" id="GO:0000373">
    <property type="term" value="P:Group II intron splicing"/>
    <property type="evidence" value="ECO:0007669"/>
    <property type="project" value="UniProtKB-ARBA"/>
</dbReference>
<evidence type="ECO:0000256" key="6">
    <source>
        <dbReference type="ARBA" id="ARBA00022884"/>
    </source>
</evidence>
<dbReference type="InterPro" id="IPR045278">
    <property type="entry name" value="CRS1/CFM2/CFM3"/>
</dbReference>
<keyword evidence="5" id="KW-0677">Repeat</keyword>
<keyword evidence="2" id="KW-0150">Chloroplast</keyword>
<reference evidence="12" key="2">
    <citation type="submission" date="2015-03" db="UniProtKB">
        <authorList>
            <consortium name="EnsemblPlants"/>
        </authorList>
    </citation>
    <scope>IDENTIFICATION</scope>
</reference>
<dbReference type="InterPro" id="IPR001890">
    <property type="entry name" value="RNA-binding_CRM"/>
</dbReference>
<dbReference type="OMA" id="KANACER"/>
<dbReference type="InterPro" id="IPR035920">
    <property type="entry name" value="YhbY-like_sf"/>
</dbReference>
<keyword evidence="8" id="KW-0508">mRNA splicing</keyword>
<dbReference type="SMART" id="SM01103">
    <property type="entry name" value="CRS1_YhbY"/>
    <property type="match status" value="1"/>
</dbReference>
<keyword evidence="3" id="KW-0934">Plastid</keyword>
<dbReference type="GO" id="GO:0009507">
    <property type="term" value="C:chloroplast"/>
    <property type="evidence" value="ECO:0007669"/>
    <property type="project" value="UniProtKB-SubCell"/>
</dbReference>
<reference evidence="12 13" key="1">
    <citation type="journal article" date="2014" name="Genome Biol.">
        <title>Transcriptome and methylome profiling reveals relics of genome dominance in the mesopolyploid Brassica oleracea.</title>
        <authorList>
            <person name="Parkin I.A."/>
            <person name="Koh C."/>
            <person name="Tang H."/>
            <person name="Robinson S.J."/>
            <person name="Kagale S."/>
            <person name="Clarke W.E."/>
            <person name="Town C.D."/>
            <person name="Nixon J."/>
            <person name="Krishnakumar V."/>
            <person name="Bidwell S.L."/>
            <person name="Denoeud F."/>
            <person name="Belcram H."/>
            <person name="Links M.G."/>
            <person name="Just J."/>
            <person name="Clarke C."/>
            <person name="Bender T."/>
            <person name="Huebert T."/>
            <person name="Mason A.S."/>
            <person name="Pires J.C."/>
            <person name="Barker G."/>
            <person name="Moore J."/>
            <person name="Walley P.G."/>
            <person name="Manoli S."/>
            <person name="Batley J."/>
            <person name="Edwards D."/>
            <person name="Nelson M.N."/>
            <person name="Wang X."/>
            <person name="Paterson A.H."/>
            <person name="King G."/>
            <person name="Bancroft I."/>
            <person name="Chalhoub B."/>
            <person name="Sharpe A.G."/>
        </authorList>
    </citation>
    <scope>NUCLEOTIDE SEQUENCE</scope>
    <source>
        <strain evidence="12 13">cv. TO1000</strain>
    </source>
</reference>
<evidence type="ECO:0000256" key="7">
    <source>
        <dbReference type="ARBA" id="ARBA00022946"/>
    </source>
</evidence>
<organism evidence="12 13">
    <name type="scientific">Brassica oleracea var. oleracea</name>
    <dbReference type="NCBI Taxonomy" id="109376"/>
    <lineage>
        <taxon>Eukaryota</taxon>
        <taxon>Viridiplantae</taxon>
        <taxon>Streptophyta</taxon>
        <taxon>Embryophyta</taxon>
        <taxon>Tracheophyta</taxon>
        <taxon>Spermatophyta</taxon>
        <taxon>Magnoliopsida</taxon>
        <taxon>eudicotyledons</taxon>
        <taxon>Gunneridae</taxon>
        <taxon>Pentapetalae</taxon>
        <taxon>rosids</taxon>
        <taxon>malvids</taxon>
        <taxon>Brassicales</taxon>
        <taxon>Brassicaceae</taxon>
        <taxon>Brassiceae</taxon>
        <taxon>Brassica</taxon>
    </lineage>
</organism>
<comment type="subcellular location">
    <subcellularLocation>
        <location evidence="1">Plastid</location>
        <location evidence="1">Chloroplast</location>
    </subcellularLocation>
</comment>
<dbReference type="PANTHER" id="PTHR31846">
    <property type="entry name" value="CRS1 / YHBY (CRM) DOMAIN-CONTAINING PROTEIN"/>
    <property type="match status" value="1"/>
</dbReference>
<dbReference type="STRING" id="109376.A0A0D3DTD6"/>